<keyword evidence="1" id="KW-0812">Transmembrane</keyword>
<keyword evidence="3" id="KW-1185">Reference proteome</keyword>
<feature type="transmembrane region" description="Helical" evidence="1">
    <location>
        <begin position="88"/>
        <end position="113"/>
    </location>
</feature>
<evidence type="ECO:0000313" key="2">
    <source>
        <dbReference type="EMBL" id="RCN37890.1"/>
    </source>
</evidence>
<dbReference type="EMBL" id="JOJR01000435">
    <property type="protein sequence ID" value="RCN37890.1"/>
    <property type="molecule type" value="Genomic_DNA"/>
</dbReference>
<keyword evidence="1" id="KW-1133">Transmembrane helix</keyword>
<dbReference type="Proteomes" id="UP000252519">
    <property type="component" value="Unassembled WGS sequence"/>
</dbReference>
<dbReference type="OrthoDB" id="283575at2759"/>
<proteinExistence type="predicted"/>
<evidence type="ECO:0000256" key="1">
    <source>
        <dbReference type="SAM" id="Phobius"/>
    </source>
</evidence>
<organism evidence="2 3">
    <name type="scientific">Ancylostoma caninum</name>
    <name type="common">Dog hookworm</name>
    <dbReference type="NCBI Taxonomy" id="29170"/>
    <lineage>
        <taxon>Eukaryota</taxon>
        <taxon>Metazoa</taxon>
        <taxon>Ecdysozoa</taxon>
        <taxon>Nematoda</taxon>
        <taxon>Chromadorea</taxon>
        <taxon>Rhabditida</taxon>
        <taxon>Rhabditina</taxon>
        <taxon>Rhabditomorpha</taxon>
        <taxon>Strongyloidea</taxon>
        <taxon>Ancylostomatidae</taxon>
        <taxon>Ancylostomatinae</taxon>
        <taxon>Ancylostoma</taxon>
    </lineage>
</organism>
<dbReference type="AlphaFoldDB" id="A0A368G4G5"/>
<dbReference type="STRING" id="29170.A0A368G4G5"/>
<keyword evidence="1" id="KW-0472">Membrane</keyword>
<reference evidence="2 3" key="1">
    <citation type="submission" date="2014-10" db="EMBL/GenBank/DDBJ databases">
        <title>Draft genome of the hookworm Ancylostoma caninum.</title>
        <authorList>
            <person name="Mitreva M."/>
        </authorList>
    </citation>
    <scope>NUCLEOTIDE SEQUENCE [LARGE SCALE GENOMIC DNA]</scope>
    <source>
        <strain evidence="2 3">Baltimore</strain>
    </source>
</reference>
<name>A0A368G4G5_ANCCA</name>
<gene>
    <name evidence="2" type="ORF">ANCCAN_16193</name>
</gene>
<accession>A0A368G4G5</accession>
<comment type="caution">
    <text evidence="2">The sequence shown here is derived from an EMBL/GenBank/DDBJ whole genome shotgun (WGS) entry which is preliminary data.</text>
</comment>
<evidence type="ECO:0000313" key="3">
    <source>
        <dbReference type="Proteomes" id="UP000252519"/>
    </source>
</evidence>
<protein>
    <submittedName>
        <fullName evidence="2">Uncharacterized protein</fullName>
    </submittedName>
</protein>
<sequence>MKRILFMRNFCLQPSSYPSTTVPQTTTPFWTTSLEHSSVGDMEMATMRTRNFGTSTPVTFTRKEEYDVLTANVTKTAVADVGGQKSSAVSWVVAIVAVIVLGLLLLATTLFVLRYVKQSRKLHGKYNPAREEHALSTAFSMPMSHMSKDERLI</sequence>